<organism evidence="1">
    <name type="scientific">uncultured Stenotrophomonas sp</name>
    <dbReference type="NCBI Taxonomy" id="165438"/>
    <lineage>
        <taxon>Bacteria</taxon>
        <taxon>Pseudomonadati</taxon>
        <taxon>Pseudomonadota</taxon>
        <taxon>Gammaproteobacteria</taxon>
        <taxon>Lysobacterales</taxon>
        <taxon>Lysobacteraceae</taxon>
        <taxon>Stenotrophomonas</taxon>
        <taxon>environmental samples</taxon>
    </lineage>
</organism>
<protein>
    <recommendedName>
        <fullName evidence="2">DUF3800 domain-containing protein</fullName>
    </recommendedName>
</protein>
<name>A0A1Y5Q600_9GAMM</name>
<proteinExistence type="predicted"/>
<reference evidence="1" key="1">
    <citation type="submission" date="2016-03" db="EMBL/GenBank/DDBJ databases">
        <authorList>
            <person name="Ploux O."/>
        </authorList>
    </citation>
    <scope>NUCLEOTIDE SEQUENCE</scope>
    <source>
        <strain evidence="1">UC10</strain>
    </source>
</reference>
<sequence length="296" mass="34455">MTEENSARSRSRQLVIYCDESDISGKHFGNFYGGLLVDAHQQPEVEVRIKAKCAELHLNHEVKWQKISTAYADKYIALMDELFDIVTEGGVKLRIMFTQNYYAPRRLSLEQGEEGFFILYYQFIKHAFGLRFAGVPEQRTSVRLMFDELPDTLEKRARFKAYLAALDRSPEFRRSGIGLNASDIAEIDSKRHVLLQCVDVVLGAMQFRLNDKHKEKPEGSRTRGKRTIAKERVYKHVLGRIRQLYPGFNIGRPTSLRGDMANLWKDPYRHWLFVAKDAEKRPEFAKKRGQKKPRVR</sequence>
<dbReference type="InterPro" id="IPR024524">
    <property type="entry name" value="DUF3800"/>
</dbReference>
<gene>
    <name evidence="1" type="ORF">STPYR_12672</name>
</gene>
<evidence type="ECO:0000313" key="1">
    <source>
        <dbReference type="EMBL" id="SBV37729.1"/>
    </source>
</evidence>
<evidence type="ECO:0008006" key="2">
    <source>
        <dbReference type="Google" id="ProtNLM"/>
    </source>
</evidence>
<dbReference type="Pfam" id="PF12686">
    <property type="entry name" value="DUF3800"/>
    <property type="match status" value="1"/>
</dbReference>
<dbReference type="AlphaFoldDB" id="A0A1Y5Q600"/>
<accession>A0A1Y5Q600</accession>
<dbReference type="EMBL" id="FLTS01000001">
    <property type="protein sequence ID" value="SBV37729.1"/>
    <property type="molecule type" value="Genomic_DNA"/>
</dbReference>